<dbReference type="AlphaFoldDB" id="A0A846WBG9"/>
<feature type="domain" description="HTH tetR-type" evidence="5">
    <location>
        <begin position="14"/>
        <end position="72"/>
    </location>
</feature>
<dbReference type="InterPro" id="IPR050109">
    <property type="entry name" value="HTH-type_TetR-like_transc_reg"/>
</dbReference>
<sequence>MTGIREPKRRADATRSRAAILDAATRLLATQPDAGMAAIAAAAGVTRQTVYAHFASRDDLMNAVVDHTTARATEAILAADLDNGSATDALLRMLDVGWKFFRAAPLSYHVGAFARERDEKHQAPVNDRLIGLVIRGQQEGEFDATVPAQWLVAAIVGVSHAAGDEVRAGRMTQPEAETALRDSVLRLTAAGSR</sequence>
<comment type="caution">
    <text evidence="6">The sequence shown here is derived from an EMBL/GenBank/DDBJ whole genome shotgun (WGS) entry which is preliminary data.</text>
</comment>
<organism evidence="6 7">
    <name type="scientific">Nocardia coubleae</name>
    <dbReference type="NCBI Taxonomy" id="356147"/>
    <lineage>
        <taxon>Bacteria</taxon>
        <taxon>Bacillati</taxon>
        <taxon>Actinomycetota</taxon>
        <taxon>Actinomycetes</taxon>
        <taxon>Mycobacteriales</taxon>
        <taxon>Nocardiaceae</taxon>
        <taxon>Nocardia</taxon>
    </lineage>
</organism>
<evidence type="ECO:0000259" key="5">
    <source>
        <dbReference type="PROSITE" id="PS50977"/>
    </source>
</evidence>
<dbReference type="Pfam" id="PF00440">
    <property type="entry name" value="TetR_N"/>
    <property type="match status" value="1"/>
</dbReference>
<gene>
    <name evidence="6" type="ORF">HGA10_22915</name>
</gene>
<dbReference type="SUPFAM" id="SSF48498">
    <property type="entry name" value="Tetracyclin repressor-like, C-terminal domain"/>
    <property type="match status" value="1"/>
</dbReference>
<keyword evidence="2 4" id="KW-0238">DNA-binding</keyword>
<dbReference type="PANTHER" id="PTHR30055:SF234">
    <property type="entry name" value="HTH-TYPE TRANSCRIPTIONAL REGULATOR BETI"/>
    <property type="match status" value="1"/>
</dbReference>
<dbReference type="GO" id="GO:0003700">
    <property type="term" value="F:DNA-binding transcription factor activity"/>
    <property type="evidence" value="ECO:0007669"/>
    <property type="project" value="TreeGrafter"/>
</dbReference>
<keyword evidence="3" id="KW-0804">Transcription</keyword>
<keyword evidence="7" id="KW-1185">Reference proteome</keyword>
<dbReference type="InterPro" id="IPR036271">
    <property type="entry name" value="Tet_transcr_reg_TetR-rel_C_sf"/>
</dbReference>
<evidence type="ECO:0000313" key="7">
    <source>
        <dbReference type="Proteomes" id="UP000572007"/>
    </source>
</evidence>
<dbReference type="Proteomes" id="UP000572007">
    <property type="component" value="Unassembled WGS sequence"/>
</dbReference>
<evidence type="ECO:0000256" key="3">
    <source>
        <dbReference type="ARBA" id="ARBA00023163"/>
    </source>
</evidence>
<feature type="DNA-binding region" description="H-T-H motif" evidence="4">
    <location>
        <begin position="35"/>
        <end position="54"/>
    </location>
</feature>
<evidence type="ECO:0000256" key="1">
    <source>
        <dbReference type="ARBA" id="ARBA00023015"/>
    </source>
</evidence>
<dbReference type="EMBL" id="JAAXOM010000006">
    <property type="protein sequence ID" value="NKX90143.1"/>
    <property type="molecule type" value="Genomic_DNA"/>
</dbReference>
<reference evidence="6 7" key="1">
    <citation type="submission" date="2020-04" db="EMBL/GenBank/DDBJ databases">
        <title>MicrobeNet Type strains.</title>
        <authorList>
            <person name="Nicholson A.C."/>
        </authorList>
    </citation>
    <scope>NUCLEOTIDE SEQUENCE [LARGE SCALE GENOMIC DNA]</scope>
    <source>
        <strain evidence="6 7">DSM 44960</strain>
    </source>
</reference>
<proteinExistence type="predicted"/>
<evidence type="ECO:0000256" key="4">
    <source>
        <dbReference type="PROSITE-ProRule" id="PRU00335"/>
    </source>
</evidence>
<dbReference type="RefSeq" id="WP_067642271.1">
    <property type="nucleotide sequence ID" value="NZ_JAAXOM010000006.1"/>
</dbReference>
<evidence type="ECO:0000313" key="6">
    <source>
        <dbReference type="EMBL" id="NKX90143.1"/>
    </source>
</evidence>
<protein>
    <submittedName>
        <fullName evidence="6">TetR/AcrR family transcriptional regulator</fullName>
    </submittedName>
</protein>
<dbReference type="Gene3D" id="1.10.357.10">
    <property type="entry name" value="Tetracycline Repressor, domain 2"/>
    <property type="match status" value="1"/>
</dbReference>
<accession>A0A846WBG9</accession>
<dbReference type="SUPFAM" id="SSF46689">
    <property type="entry name" value="Homeodomain-like"/>
    <property type="match status" value="1"/>
</dbReference>
<dbReference type="GO" id="GO:0000976">
    <property type="term" value="F:transcription cis-regulatory region binding"/>
    <property type="evidence" value="ECO:0007669"/>
    <property type="project" value="TreeGrafter"/>
</dbReference>
<evidence type="ECO:0000256" key="2">
    <source>
        <dbReference type="ARBA" id="ARBA00023125"/>
    </source>
</evidence>
<dbReference type="InterPro" id="IPR001647">
    <property type="entry name" value="HTH_TetR"/>
</dbReference>
<name>A0A846WBG9_9NOCA</name>
<dbReference type="PANTHER" id="PTHR30055">
    <property type="entry name" value="HTH-TYPE TRANSCRIPTIONAL REGULATOR RUTR"/>
    <property type="match status" value="1"/>
</dbReference>
<keyword evidence="1" id="KW-0805">Transcription regulation</keyword>
<dbReference type="InterPro" id="IPR009057">
    <property type="entry name" value="Homeodomain-like_sf"/>
</dbReference>
<dbReference type="PROSITE" id="PS50977">
    <property type="entry name" value="HTH_TETR_2"/>
    <property type="match status" value="1"/>
</dbReference>